<protein>
    <recommendedName>
        <fullName evidence="4">Polynucleotide adenylyltransferase</fullName>
    </recommendedName>
</protein>
<keyword evidence="1" id="KW-0472">Membrane</keyword>
<feature type="transmembrane region" description="Helical" evidence="1">
    <location>
        <begin position="155"/>
        <end position="177"/>
    </location>
</feature>
<dbReference type="Proteomes" id="UP000070444">
    <property type="component" value="Unassembled WGS sequence"/>
</dbReference>
<dbReference type="InterPro" id="IPR043519">
    <property type="entry name" value="NT_sf"/>
</dbReference>
<dbReference type="SUPFAM" id="SSF81301">
    <property type="entry name" value="Nucleotidyltransferase"/>
    <property type="match status" value="1"/>
</dbReference>
<dbReference type="AlphaFoldDB" id="A0A137NVS4"/>
<keyword evidence="1" id="KW-1133">Transmembrane helix</keyword>
<keyword evidence="1" id="KW-0812">Transmembrane</keyword>
<dbReference type="PANTHER" id="PTHR12271">
    <property type="entry name" value="POLY A POLYMERASE CID PAP -RELATED"/>
    <property type="match status" value="1"/>
</dbReference>
<dbReference type="PANTHER" id="PTHR12271:SF40">
    <property type="entry name" value="POLY(A) RNA POLYMERASE GLD2"/>
    <property type="match status" value="1"/>
</dbReference>
<evidence type="ECO:0000313" key="2">
    <source>
        <dbReference type="EMBL" id="KXN66704.1"/>
    </source>
</evidence>
<dbReference type="GO" id="GO:0031123">
    <property type="term" value="P:RNA 3'-end processing"/>
    <property type="evidence" value="ECO:0007669"/>
    <property type="project" value="TreeGrafter"/>
</dbReference>
<dbReference type="EMBL" id="KQ964696">
    <property type="protein sequence ID" value="KXN66704.1"/>
    <property type="molecule type" value="Genomic_DNA"/>
</dbReference>
<organism evidence="2 3">
    <name type="scientific">Conidiobolus coronatus (strain ATCC 28846 / CBS 209.66 / NRRL 28638)</name>
    <name type="common">Delacroixia coronata</name>
    <dbReference type="NCBI Taxonomy" id="796925"/>
    <lineage>
        <taxon>Eukaryota</taxon>
        <taxon>Fungi</taxon>
        <taxon>Fungi incertae sedis</taxon>
        <taxon>Zoopagomycota</taxon>
        <taxon>Entomophthoromycotina</taxon>
        <taxon>Entomophthoromycetes</taxon>
        <taxon>Entomophthorales</taxon>
        <taxon>Ancylistaceae</taxon>
        <taxon>Conidiobolus</taxon>
    </lineage>
</organism>
<dbReference type="STRING" id="796925.A0A137NVS4"/>
<reference evidence="2 3" key="1">
    <citation type="journal article" date="2015" name="Genome Biol. Evol.">
        <title>Phylogenomic analyses indicate that early fungi evolved digesting cell walls of algal ancestors of land plants.</title>
        <authorList>
            <person name="Chang Y."/>
            <person name="Wang S."/>
            <person name="Sekimoto S."/>
            <person name="Aerts A.L."/>
            <person name="Choi C."/>
            <person name="Clum A."/>
            <person name="LaButti K.M."/>
            <person name="Lindquist E.A."/>
            <person name="Yee Ngan C."/>
            <person name="Ohm R.A."/>
            <person name="Salamov A.A."/>
            <person name="Grigoriev I.V."/>
            <person name="Spatafora J.W."/>
            <person name="Berbee M.L."/>
        </authorList>
    </citation>
    <scope>NUCLEOTIDE SEQUENCE [LARGE SCALE GENOMIC DNA]</scope>
    <source>
        <strain evidence="2 3">NRRL 28638</strain>
    </source>
</reference>
<evidence type="ECO:0000313" key="3">
    <source>
        <dbReference type="Proteomes" id="UP000070444"/>
    </source>
</evidence>
<dbReference type="GO" id="GO:0016779">
    <property type="term" value="F:nucleotidyltransferase activity"/>
    <property type="evidence" value="ECO:0007669"/>
    <property type="project" value="TreeGrafter"/>
</dbReference>
<evidence type="ECO:0000256" key="1">
    <source>
        <dbReference type="SAM" id="Phobius"/>
    </source>
</evidence>
<evidence type="ECO:0008006" key="4">
    <source>
        <dbReference type="Google" id="ProtNLM"/>
    </source>
</evidence>
<sequence length="355" mass="41220">MTPNDYRRAFLIEKRIWQAIGHKLTYEIDMIPFGSVPIKLGICNADCDFLIKFPNNLSKDDINGEFDDIINTLVDNGYKLLLDWKTKAGERVIKFKDYNGIGTIDIGIYSEMLLRKTMLIDSYASLHPDIKKAILLIKIWAHRRELNNPSTTHVINSYCHVLMFITYLIIIGAIPNLRTTSPKLRIWKTKGIKYCPIMNPIQDPGTDRICSRYSEIVIDGNADIPVYFKENLVVKLGSDWNIQKAITGYFYFMGFKFDYLNWDISIYHGGIIKSSQSIDSITPKTKLLRIRHPFKPDQIESNAALPWCVDGLKWEFMRGYYLLSDSDWNELMIETGCPNAKDIYFYNMYTYISLY</sequence>
<gene>
    <name evidence="2" type="ORF">CONCODRAFT_73501</name>
</gene>
<accession>A0A137NVS4</accession>
<dbReference type="SUPFAM" id="SSF81631">
    <property type="entry name" value="PAP/OAS1 substrate-binding domain"/>
    <property type="match status" value="1"/>
</dbReference>
<dbReference type="Gene3D" id="1.10.1410.10">
    <property type="match status" value="1"/>
</dbReference>
<keyword evidence="3" id="KW-1185">Reference proteome</keyword>
<proteinExistence type="predicted"/>
<name>A0A137NVS4_CONC2</name>